<dbReference type="SUPFAM" id="SSF161070">
    <property type="entry name" value="SNF-like"/>
    <property type="match status" value="1"/>
</dbReference>
<dbReference type="WBParaSite" id="GPUH_0002012101-mRNA-1">
    <property type="protein sequence ID" value="GPUH_0002012101-mRNA-1"/>
    <property type="gene ID" value="GPUH_0002012101"/>
</dbReference>
<keyword evidence="6 11" id="KW-1133">Transmembrane helix</keyword>
<evidence type="ECO:0000256" key="6">
    <source>
        <dbReference type="ARBA" id="ARBA00022989"/>
    </source>
</evidence>
<comment type="subcellular location">
    <subcellularLocation>
        <location evidence="1">Membrane</location>
        <topology evidence="1">Multi-pass membrane protein</topology>
    </subcellularLocation>
</comment>
<dbReference type="PROSITE" id="PS50267">
    <property type="entry name" value="NA_NEUROTRAN_SYMP_3"/>
    <property type="match status" value="1"/>
</dbReference>
<dbReference type="PANTHER" id="PTHR11616:SF321">
    <property type="entry name" value="SODIUM-DEPENDENT NUTRIENT AMINO ACID TRANSPORTER 1-RELATED"/>
    <property type="match status" value="1"/>
</dbReference>
<reference evidence="12 13" key="2">
    <citation type="submission" date="2018-11" db="EMBL/GenBank/DDBJ databases">
        <authorList>
            <consortium name="Pathogen Informatics"/>
        </authorList>
    </citation>
    <scope>NUCLEOTIDE SEQUENCE [LARGE SCALE GENOMIC DNA]</scope>
</reference>
<keyword evidence="4 11" id="KW-0812">Transmembrane</keyword>
<feature type="transmembrane region" description="Helical" evidence="11">
    <location>
        <begin position="281"/>
        <end position="302"/>
    </location>
</feature>
<keyword evidence="7 11" id="KW-0472">Membrane</keyword>
<keyword evidence="9" id="KW-0479">Metal-binding</keyword>
<keyword evidence="9" id="KW-0915">Sodium</keyword>
<organism evidence="14">
    <name type="scientific">Gongylonema pulchrum</name>
    <dbReference type="NCBI Taxonomy" id="637853"/>
    <lineage>
        <taxon>Eukaryota</taxon>
        <taxon>Metazoa</taxon>
        <taxon>Ecdysozoa</taxon>
        <taxon>Nematoda</taxon>
        <taxon>Chromadorea</taxon>
        <taxon>Rhabditida</taxon>
        <taxon>Spirurina</taxon>
        <taxon>Spiruromorpha</taxon>
        <taxon>Spiruroidea</taxon>
        <taxon>Gongylonematidae</taxon>
        <taxon>Gongylonema</taxon>
    </lineage>
</organism>
<feature type="disulfide bond" evidence="10">
    <location>
        <begin position="36"/>
        <end position="45"/>
    </location>
</feature>
<evidence type="ECO:0000256" key="9">
    <source>
        <dbReference type="PIRSR" id="PIRSR600175-1"/>
    </source>
</evidence>
<evidence type="ECO:0000256" key="5">
    <source>
        <dbReference type="ARBA" id="ARBA00022847"/>
    </source>
</evidence>
<dbReference type="Proteomes" id="UP000271098">
    <property type="component" value="Unassembled WGS sequence"/>
</dbReference>
<feature type="transmembrane region" description="Helical" evidence="11">
    <location>
        <begin position="195"/>
        <end position="213"/>
    </location>
</feature>
<feature type="binding site" evidence="9">
    <location>
        <position position="205"/>
    </location>
    <ligand>
        <name>Na(+)</name>
        <dbReference type="ChEBI" id="CHEBI:29101"/>
        <label>1</label>
    </ligand>
</feature>
<evidence type="ECO:0000256" key="8">
    <source>
        <dbReference type="ARBA" id="ARBA00023180"/>
    </source>
</evidence>
<dbReference type="GO" id="GO:0005886">
    <property type="term" value="C:plasma membrane"/>
    <property type="evidence" value="ECO:0007669"/>
    <property type="project" value="TreeGrafter"/>
</dbReference>
<feature type="transmembrane region" description="Helical" evidence="11">
    <location>
        <begin position="220"/>
        <end position="245"/>
    </location>
</feature>
<evidence type="ECO:0000313" key="13">
    <source>
        <dbReference type="Proteomes" id="UP000271098"/>
    </source>
</evidence>
<dbReference type="EMBL" id="UYRT01089756">
    <property type="protein sequence ID" value="VDN35296.1"/>
    <property type="molecule type" value="Genomic_DNA"/>
</dbReference>
<protein>
    <submittedName>
        <fullName evidence="14">Sodium-and chloride-dependent glycine transporter 2</fullName>
    </submittedName>
</protein>
<evidence type="ECO:0000256" key="11">
    <source>
        <dbReference type="SAM" id="Phobius"/>
    </source>
</evidence>
<dbReference type="GO" id="GO:0005283">
    <property type="term" value="F:amino acid:sodium symporter activity"/>
    <property type="evidence" value="ECO:0007669"/>
    <property type="project" value="TreeGrafter"/>
</dbReference>
<evidence type="ECO:0000256" key="7">
    <source>
        <dbReference type="ARBA" id="ARBA00023136"/>
    </source>
</evidence>
<proteinExistence type="inferred from homology"/>
<evidence type="ECO:0000256" key="2">
    <source>
        <dbReference type="ARBA" id="ARBA00006459"/>
    </source>
</evidence>
<keyword evidence="8" id="KW-0325">Glycoprotein</keyword>
<dbReference type="GO" id="GO:0046872">
    <property type="term" value="F:metal ion binding"/>
    <property type="evidence" value="ECO:0007669"/>
    <property type="project" value="UniProtKB-KW"/>
</dbReference>
<name>A0A183EGK5_9BILA</name>
<comment type="similarity">
    <text evidence="2">Belongs to the sodium:neurotransmitter symporter (SNF) (TC 2.A.22) family.</text>
</comment>
<dbReference type="GO" id="GO:0089718">
    <property type="term" value="P:amino acid import across plasma membrane"/>
    <property type="evidence" value="ECO:0007669"/>
    <property type="project" value="TreeGrafter"/>
</dbReference>
<dbReference type="Pfam" id="PF00209">
    <property type="entry name" value="SNF"/>
    <property type="match status" value="1"/>
</dbReference>
<evidence type="ECO:0000256" key="10">
    <source>
        <dbReference type="PIRSR" id="PIRSR600175-2"/>
    </source>
</evidence>
<feature type="transmembrane region" description="Helical" evidence="11">
    <location>
        <begin position="120"/>
        <end position="140"/>
    </location>
</feature>
<dbReference type="InterPro" id="IPR037272">
    <property type="entry name" value="SNS_sf"/>
</dbReference>
<sequence length="353" mass="39838">MFLVSCIICIYYSAVAAWALSYFVSSLKFALPWATCDNDWNSIRCSVWNRDSVANCFLQNGTLLRNGSCVTDPEYLLAYDNLTVLEITSFDIDEHLLPSAEYFHKEILMVSSRFDKIGSIHWHLALCLLVVWFIVFLCAFKGVKSSGKAAYVAVFTPYVIFCVLFVRFLTLPGSLTGLVYFFIPNWKFMTDLKVWGTAAVQVFYSLLCCTGEVKIICRDAWFLCFVDIITSVLCAALIFSAVGFLCYELELPLEKFNFKGGVQLVFIYLPEAIAKLPVAPIYSILYFVMVISIILTTTNIATEAVVSAICDEFPERLRRNHRHVLAFACVIFYALGIPLCTAVIFILLTRSIC</sequence>
<keyword evidence="5" id="KW-0769">Symport</keyword>
<feature type="transmembrane region" description="Helical" evidence="11">
    <location>
        <begin position="323"/>
        <end position="348"/>
    </location>
</feature>
<evidence type="ECO:0000256" key="1">
    <source>
        <dbReference type="ARBA" id="ARBA00004141"/>
    </source>
</evidence>
<keyword evidence="3" id="KW-0813">Transport</keyword>
<keyword evidence="13" id="KW-1185">Reference proteome</keyword>
<keyword evidence="10" id="KW-1015">Disulfide bond</keyword>
<feature type="transmembrane region" description="Helical" evidence="11">
    <location>
        <begin position="152"/>
        <end position="183"/>
    </location>
</feature>
<dbReference type="PANTHER" id="PTHR11616">
    <property type="entry name" value="SODIUM/CHLORIDE DEPENDENT TRANSPORTER"/>
    <property type="match status" value="1"/>
</dbReference>
<dbReference type="AlphaFoldDB" id="A0A183EGK5"/>
<evidence type="ECO:0000313" key="14">
    <source>
        <dbReference type="WBParaSite" id="GPUH_0002012101-mRNA-1"/>
    </source>
</evidence>
<gene>
    <name evidence="12" type="ORF">GPUH_LOCUS20095</name>
</gene>
<accession>A0A183EGK5</accession>
<evidence type="ECO:0000256" key="3">
    <source>
        <dbReference type="ARBA" id="ARBA00022448"/>
    </source>
</evidence>
<dbReference type="GO" id="GO:0015179">
    <property type="term" value="F:L-amino acid transmembrane transporter activity"/>
    <property type="evidence" value="ECO:0007669"/>
    <property type="project" value="TreeGrafter"/>
</dbReference>
<dbReference type="InterPro" id="IPR000175">
    <property type="entry name" value="Na/ntran_symport"/>
</dbReference>
<evidence type="ECO:0000256" key="4">
    <source>
        <dbReference type="ARBA" id="ARBA00022692"/>
    </source>
</evidence>
<reference evidence="14" key="1">
    <citation type="submission" date="2016-06" db="UniProtKB">
        <authorList>
            <consortium name="WormBaseParasite"/>
        </authorList>
    </citation>
    <scope>IDENTIFICATION</scope>
</reference>
<dbReference type="OrthoDB" id="6581954at2759"/>
<evidence type="ECO:0000313" key="12">
    <source>
        <dbReference type="EMBL" id="VDN35296.1"/>
    </source>
</evidence>
<dbReference type="PRINTS" id="PR00176">
    <property type="entry name" value="NANEUSMPORT"/>
</dbReference>